<dbReference type="Proteomes" id="UP000548504">
    <property type="component" value="Unassembled WGS sequence"/>
</dbReference>
<evidence type="ECO:0000313" key="1">
    <source>
        <dbReference type="EMBL" id="MBC2621606.1"/>
    </source>
</evidence>
<proteinExistence type="predicted"/>
<protein>
    <recommendedName>
        <fullName evidence="3">Class I SAM-dependent methyltransferase</fullName>
    </recommendedName>
</protein>
<accession>A0A7X1BR68</accession>
<dbReference type="InterPro" id="IPR029063">
    <property type="entry name" value="SAM-dependent_MTases_sf"/>
</dbReference>
<reference evidence="1 2" key="1">
    <citation type="submission" date="2020-08" db="EMBL/GenBank/DDBJ databases">
        <title>Emergence and comparative genomics analysis of Citrobacter in Fennec fox imported from North Africa to China.</title>
        <authorList>
            <person name="Zheng B."/>
        </authorList>
    </citation>
    <scope>NUCLEOTIDE SEQUENCE [LARGE SCALE GENOMIC DNA]</scope>
    <source>
        <strain evidence="1 2">FF141</strain>
    </source>
</reference>
<dbReference type="Gene3D" id="3.40.50.150">
    <property type="entry name" value="Vaccinia Virus protein VP39"/>
    <property type="match status" value="1"/>
</dbReference>
<dbReference type="EMBL" id="JACLAG010000004">
    <property type="protein sequence ID" value="MBC2621606.1"/>
    <property type="molecule type" value="Genomic_DNA"/>
</dbReference>
<evidence type="ECO:0000313" key="2">
    <source>
        <dbReference type="Proteomes" id="UP000548504"/>
    </source>
</evidence>
<evidence type="ECO:0008006" key="3">
    <source>
        <dbReference type="Google" id="ProtNLM"/>
    </source>
</evidence>
<comment type="caution">
    <text evidence="1">The sequence shown here is derived from an EMBL/GenBank/DDBJ whole genome shotgun (WGS) entry which is preliminary data.</text>
</comment>
<dbReference type="RefSeq" id="WP_185656155.1">
    <property type="nucleotide sequence ID" value="NZ_JACLAG010000004.1"/>
</dbReference>
<gene>
    <name evidence="1" type="ORF">H7I73_18375</name>
</gene>
<organism evidence="1 2">
    <name type="scientific">Citrobacter cronae</name>
    <dbReference type="NCBI Taxonomy" id="1748967"/>
    <lineage>
        <taxon>Bacteria</taxon>
        <taxon>Pseudomonadati</taxon>
        <taxon>Pseudomonadota</taxon>
        <taxon>Gammaproteobacteria</taxon>
        <taxon>Enterobacterales</taxon>
        <taxon>Enterobacteriaceae</taxon>
        <taxon>Citrobacter</taxon>
        <taxon>Citrobacter freundii complex</taxon>
    </lineage>
</organism>
<name>A0A7X1BR68_9ENTR</name>
<sequence>MSDTENLLTFRHSAQYWDDRYRLAGNSGAGSYGRLAEFKATVLNTFVEREKIGSVIEFGCGDGNQLSLSRYPRYTGFDVSEHALQRCRERFARDPSKAFYPVSEWNGKTAELALSLDVIYHLIEEGVFTQYMETLFNAAERFVVIYASNDEKLNALLGGHVKHVRHRKFADWIVKHKSAEWALLDWIPNVYPFDVRDQNNTSFADFYLFRRLE</sequence>
<dbReference type="AlphaFoldDB" id="A0A7X1BR68"/>
<dbReference type="SUPFAM" id="SSF53335">
    <property type="entry name" value="S-adenosyl-L-methionine-dependent methyltransferases"/>
    <property type="match status" value="1"/>
</dbReference>